<keyword evidence="10" id="KW-0472">Membrane</keyword>
<dbReference type="GO" id="GO:0006508">
    <property type="term" value="P:proteolysis"/>
    <property type="evidence" value="ECO:0007669"/>
    <property type="project" value="UniProtKB-KW"/>
</dbReference>
<evidence type="ECO:0000256" key="5">
    <source>
        <dbReference type="ARBA" id="ARBA00022670"/>
    </source>
</evidence>
<evidence type="ECO:0000256" key="1">
    <source>
        <dbReference type="ARBA" id="ARBA00004236"/>
    </source>
</evidence>
<keyword evidence="11" id="KW-0511">Multifunctional enzyme</keyword>
<dbReference type="SUPFAM" id="SSF53955">
    <property type="entry name" value="Lysozyme-like"/>
    <property type="match status" value="1"/>
</dbReference>
<proteinExistence type="predicted"/>
<evidence type="ECO:0000256" key="6">
    <source>
        <dbReference type="ARBA" id="ARBA00022676"/>
    </source>
</evidence>
<dbReference type="InterPro" id="IPR023346">
    <property type="entry name" value="Lysozyme-like_dom_sf"/>
</dbReference>
<gene>
    <name evidence="16" type="ORF">FQV32_01240</name>
</gene>
<dbReference type="AlphaFoldDB" id="A0A5J6ZES2"/>
<keyword evidence="9" id="KW-0573">Peptidoglycan synthesis</keyword>
<feature type="domain" description="Glycosyl transferase family 51" evidence="15">
    <location>
        <begin position="1"/>
        <end position="87"/>
    </location>
</feature>
<comment type="catalytic activity">
    <reaction evidence="13">
        <text>Preferential cleavage: (Ac)2-L-Lys-D-Ala-|-D-Ala. Also transpeptidation of peptidyl-alanyl moieties that are N-acyl substituents of D-alanine.</text>
        <dbReference type="EC" id="3.4.16.4"/>
    </reaction>
</comment>
<dbReference type="OrthoDB" id="9766909at2"/>
<keyword evidence="8" id="KW-0133">Cell shape</keyword>
<comment type="pathway">
    <text evidence="2">Cell wall biogenesis; peptidoglycan biosynthesis.</text>
</comment>
<reference evidence="16 17" key="1">
    <citation type="submission" date="2019-07" db="EMBL/GenBank/DDBJ databases">
        <title>Buchnera limit thermal tolerance of host aphids.</title>
        <authorList>
            <person name="Zhang B."/>
            <person name="Moran N."/>
        </authorList>
    </citation>
    <scope>NUCLEOTIDE SEQUENCE [LARGE SCALE GENOMIC DNA]</scope>
    <source>
        <strain evidence="16 17">Ago-UT1</strain>
    </source>
</reference>
<dbReference type="GO" id="GO:0005886">
    <property type="term" value="C:plasma membrane"/>
    <property type="evidence" value="ECO:0007669"/>
    <property type="project" value="UniProtKB-SubCell"/>
</dbReference>
<keyword evidence="5" id="KW-0378">Hydrolase</keyword>
<name>A0A5J6ZES2_9GAMM</name>
<accession>A0A5J6ZES2</accession>
<evidence type="ECO:0000256" key="7">
    <source>
        <dbReference type="ARBA" id="ARBA00022679"/>
    </source>
</evidence>
<keyword evidence="4" id="KW-0121">Carboxypeptidase</keyword>
<dbReference type="PANTHER" id="PTHR32282:SF11">
    <property type="entry name" value="PENICILLIN-BINDING PROTEIN 1B"/>
    <property type="match status" value="1"/>
</dbReference>
<evidence type="ECO:0000256" key="10">
    <source>
        <dbReference type="ARBA" id="ARBA00023136"/>
    </source>
</evidence>
<dbReference type="InterPro" id="IPR050396">
    <property type="entry name" value="Glycosyltr_51/Transpeptidase"/>
</dbReference>
<evidence type="ECO:0000256" key="14">
    <source>
        <dbReference type="ARBA" id="ARBA00049902"/>
    </source>
</evidence>
<evidence type="ECO:0000256" key="2">
    <source>
        <dbReference type="ARBA" id="ARBA00004752"/>
    </source>
</evidence>
<keyword evidence="7" id="KW-0808">Transferase</keyword>
<protein>
    <recommendedName>
        <fullName evidence="15">Glycosyl transferase family 51 domain-containing protein</fullName>
    </recommendedName>
</protein>
<dbReference type="PANTHER" id="PTHR32282">
    <property type="entry name" value="BINDING PROTEIN TRANSPEPTIDASE, PUTATIVE-RELATED"/>
    <property type="match status" value="1"/>
</dbReference>
<dbReference type="InterPro" id="IPR036950">
    <property type="entry name" value="PBP_transglycosylase"/>
</dbReference>
<dbReference type="SUPFAM" id="SSF56601">
    <property type="entry name" value="beta-lactamase/transpeptidase-like"/>
    <property type="match status" value="1"/>
</dbReference>
<dbReference type="GO" id="GO:0030288">
    <property type="term" value="C:outer membrane-bounded periplasmic space"/>
    <property type="evidence" value="ECO:0007669"/>
    <property type="project" value="TreeGrafter"/>
</dbReference>
<dbReference type="GO" id="GO:0009002">
    <property type="term" value="F:serine-type D-Ala-D-Ala carboxypeptidase activity"/>
    <property type="evidence" value="ECO:0007669"/>
    <property type="project" value="UniProtKB-EC"/>
</dbReference>
<evidence type="ECO:0000256" key="12">
    <source>
        <dbReference type="ARBA" id="ARBA00023316"/>
    </source>
</evidence>
<sequence length="414" mass="49297">MYMVLILDSFYKKDCILESYLNAVYLWQDGDEQIQGFSLANLYCCGLPIDKLNLDQYVLIVDMVKSASLYISWRNLKLDLNGRNLVLLNFYHQDVIEKQTYLQLFKRPLKFFILENSNFLQLFQIEVKEKLKNQDKTLSDLRIFTTLENLFHNFFGKTIKVNIPELKKKKKLKDFEIKTIIVDKSIVDINALVSSFYLMLYAYKCVLKVRRFIDFLYKLLIYLKFLFNHKKYHLNIWVSNYPVLINLEDDTYCTPKNNNYQFNKRVFLLDSLTHYINIPIVNFILYKGLDSLIENWIHLDFSKKYLNRLSSISLGSINLTPIKSAQDFQISSNQEYKSFSYLVRFIIFDDKKILYQSLVQSKKTVFSKALYLTVYAMQKFITFRTDKFLDDLFENLSLTRKTGIKNNLVNSWFV</sequence>
<evidence type="ECO:0000256" key="3">
    <source>
        <dbReference type="ARBA" id="ARBA00022475"/>
    </source>
</evidence>
<dbReference type="InterPro" id="IPR001264">
    <property type="entry name" value="Glyco_trans_51"/>
</dbReference>
<organism evidence="16 17">
    <name type="scientific">Buchnera aphidicola</name>
    <name type="common">Aphis gossypii</name>
    <dbReference type="NCBI Taxonomy" id="98785"/>
    <lineage>
        <taxon>Bacteria</taxon>
        <taxon>Pseudomonadati</taxon>
        <taxon>Pseudomonadota</taxon>
        <taxon>Gammaproteobacteria</taxon>
        <taxon>Enterobacterales</taxon>
        <taxon>Erwiniaceae</taxon>
        <taxon>Buchnera</taxon>
    </lineage>
</organism>
<evidence type="ECO:0000259" key="15">
    <source>
        <dbReference type="Pfam" id="PF00912"/>
    </source>
</evidence>
<dbReference type="GO" id="GO:0008955">
    <property type="term" value="F:peptidoglycan glycosyltransferase activity"/>
    <property type="evidence" value="ECO:0007669"/>
    <property type="project" value="UniProtKB-EC"/>
</dbReference>
<keyword evidence="5" id="KW-0645">Protease</keyword>
<evidence type="ECO:0000256" key="13">
    <source>
        <dbReference type="ARBA" id="ARBA00034000"/>
    </source>
</evidence>
<keyword evidence="12" id="KW-0961">Cell wall biogenesis/degradation</keyword>
<keyword evidence="6" id="KW-0328">Glycosyltransferase</keyword>
<dbReference type="EMBL" id="CP042426">
    <property type="protein sequence ID" value="QFQ32046.1"/>
    <property type="molecule type" value="Genomic_DNA"/>
</dbReference>
<dbReference type="Pfam" id="PF00912">
    <property type="entry name" value="Transgly"/>
    <property type="match status" value="1"/>
</dbReference>
<comment type="catalytic activity">
    <reaction evidence="14">
        <text>[GlcNAc-(1-&gt;4)-Mur2Ac(oyl-L-Ala-gamma-D-Glu-L-Lys-D-Ala-D-Ala)](n)-di-trans,octa-cis-undecaprenyl diphosphate + beta-D-GlcNAc-(1-&gt;4)-Mur2Ac(oyl-L-Ala-gamma-D-Glu-L-Lys-D-Ala-D-Ala)-di-trans,octa-cis-undecaprenyl diphosphate = [GlcNAc-(1-&gt;4)-Mur2Ac(oyl-L-Ala-gamma-D-Glu-L-Lys-D-Ala-D-Ala)](n+1)-di-trans,octa-cis-undecaprenyl diphosphate + di-trans,octa-cis-undecaprenyl diphosphate + H(+)</text>
        <dbReference type="Rhea" id="RHEA:23708"/>
        <dbReference type="Rhea" id="RHEA-COMP:9602"/>
        <dbReference type="Rhea" id="RHEA-COMP:9603"/>
        <dbReference type="ChEBI" id="CHEBI:15378"/>
        <dbReference type="ChEBI" id="CHEBI:58405"/>
        <dbReference type="ChEBI" id="CHEBI:60033"/>
        <dbReference type="ChEBI" id="CHEBI:78435"/>
        <dbReference type="EC" id="2.4.99.28"/>
    </reaction>
</comment>
<dbReference type="GO" id="GO:0071555">
    <property type="term" value="P:cell wall organization"/>
    <property type="evidence" value="ECO:0007669"/>
    <property type="project" value="UniProtKB-KW"/>
</dbReference>
<comment type="subcellular location">
    <subcellularLocation>
        <location evidence="1">Cell membrane</location>
    </subcellularLocation>
</comment>
<dbReference type="GO" id="GO:0008360">
    <property type="term" value="P:regulation of cell shape"/>
    <property type="evidence" value="ECO:0007669"/>
    <property type="project" value="UniProtKB-KW"/>
</dbReference>
<evidence type="ECO:0000313" key="16">
    <source>
        <dbReference type="EMBL" id="QFQ32046.1"/>
    </source>
</evidence>
<dbReference type="InterPro" id="IPR012338">
    <property type="entry name" value="Beta-lactam/transpept-like"/>
</dbReference>
<evidence type="ECO:0000256" key="11">
    <source>
        <dbReference type="ARBA" id="ARBA00023268"/>
    </source>
</evidence>
<evidence type="ECO:0000256" key="4">
    <source>
        <dbReference type="ARBA" id="ARBA00022645"/>
    </source>
</evidence>
<dbReference type="Proteomes" id="UP000326914">
    <property type="component" value="Chromosome"/>
</dbReference>
<dbReference type="Gene3D" id="3.40.710.10">
    <property type="entry name" value="DD-peptidase/beta-lactamase superfamily"/>
    <property type="match status" value="1"/>
</dbReference>
<dbReference type="GO" id="GO:0009252">
    <property type="term" value="P:peptidoglycan biosynthetic process"/>
    <property type="evidence" value="ECO:0007669"/>
    <property type="project" value="UniProtKB-KW"/>
</dbReference>
<evidence type="ECO:0000313" key="17">
    <source>
        <dbReference type="Proteomes" id="UP000326914"/>
    </source>
</evidence>
<dbReference type="Gene3D" id="1.10.3810.10">
    <property type="entry name" value="Biosynthetic peptidoglycan transglycosylase-like"/>
    <property type="match status" value="1"/>
</dbReference>
<evidence type="ECO:0000256" key="9">
    <source>
        <dbReference type="ARBA" id="ARBA00022984"/>
    </source>
</evidence>
<evidence type="ECO:0000256" key="8">
    <source>
        <dbReference type="ARBA" id="ARBA00022960"/>
    </source>
</evidence>
<keyword evidence="3" id="KW-1003">Cell membrane</keyword>